<evidence type="ECO:0000313" key="1">
    <source>
        <dbReference type="EMBL" id="KAJ3549937.1"/>
    </source>
</evidence>
<protein>
    <submittedName>
        <fullName evidence="1">Uncharacterized protein</fullName>
    </submittedName>
</protein>
<sequence length="352" mass="36960">MEGRNSAIHEVAPVAVTWPHLGRAGPDYTIKGGESRKLSMTGQVRSSILQPGHPGSRILGSCFDFGLSEVDNGDSAWLTMPLLTIITHPLNSNTSSNFKQLQPTPLFNMKASAIILATITGASAAATTTLPQSAGVSSVPSAIPVVKGKPFDGGMKRFERNPQTCEGQTETGEKAASFILEDGAVLSNVIIGASSGEGVHCRGACTLNNVWWADVCEDAATFKQKSGTSTVNGGGAFKAQDKIFQFNGRGTLNVNDFFANDYGKVVRNCGNCEGNGGPRNINIKGMVAKNGGELCGVNHNYGDVCTITNSCQNKGKSCQAYIGNDQKKEPPKHGEPGDNGSSCLVRSLSTNC</sequence>
<dbReference type="EMBL" id="JANRMS010000011">
    <property type="protein sequence ID" value="KAJ3549937.1"/>
    <property type="molecule type" value="Genomic_DNA"/>
</dbReference>
<proteinExistence type="predicted"/>
<organism evidence="1 2">
    <name type="scientific">Fusarium decemcellulare</name>
    <dbReference type="NCBI Taxonomy" id="57161"/>
    <lineage>
        <taxon>Eukaryota</taxon>
        <taxon>Fungi</taxon>
        <taxon>Dikarya</taxon>
        <taxon>Ascomycota</taxon>
        <taxon>Pezizomycotina</taxon>
        <taxon>Sordariomycetes</taxon>
        <taxon>Hypocreomycetidae</taxon>
        <taxon>Hypocreales</taxon>
        <taxon>Nectriaceae</taxon>
        <taxon>Fusarium</taxon>
        <taxon>Fusarium decemcellulare species complex</taxon>
    </lineage>
</organism>
<dbReference type="Proteomes" id="UP001148629">
    <property type="component" value="Unassembled WGS sequence"/>
</dbReference>
<comment type="caution">
    <text evidence="1">The sequence shown here is derived from an EMBL/GenBank/DDBJ whole genome shotgun (WGS) entry which is preliminary data.</text>
</comment>
<keyword evidence="2" id="KW-1185">Reference proteome</keyword>
<gene>
    <name evidence="1" type="ORF">NM208_g235</name>
</gene>
<name>A0ACC1T002_9HYPO</name>
<accession>A0ACC1T002</accession>
<reference evidence="1" key="1">
    <citation type="submission" date="2022-08" db="EMBL/GenBank/DDBJ databases">
        <title>Genome Sequence of Fusarium decemcellulare.</title>
        <authorList>
            <person name="Buettner E."/>
        </authorList>
    </citation>
    <scope>NUCLEOTIDE SEQUENCE</scope>
    <source>
        <strain evidence="1">Babe19</strain>
    </source>
</reference>
<evidence type="ECO:0000313" key="2">
    <source>
        <dbReference type="Proteomes" id="UP001148629"/>
    </source>
</evidence>